<keyword evidence="10" id="KW-1185">Reference proteome</keyword>
<proteinExistence type="inferred from homology"/>
<dbReference type="GO" id="GO:0005886">
    <property type="term" value="C:plasma membrane"/>
    <property type="evidence" value="ECO:0007669"/>
    <property type="project" value="UniProtKB-SubCell"/>
</dbReference>
<accession>A0A8J7KKX8</accession>
<feature type="domain" description="ABC transmembrane type-1" evidence="8">
    <location>
        <begin position="75"/>
        <end position="258"/>
    </location>
</feature>
<dbReference type="Pfam" id="PF00528">
    <property type="entry name" value="BPD_transp_1"/>
    <property type="match status" value="1"/>
</dbReference>
<evidence type="ECO:0000256" key="7">
    <source>
        <dbReference type="RuleBase" id="RU363032"/>
    </source>
</evidence>
<comment type="subcellular location">
    <subcellularLocation>
        <location evidence="1 7">Cell membrane</location>
        <topology evidence="1 7">Multi-pass membrane protein</topology>
    </subcellularLocation>
</comment>
<dbReference type="AlphaFoldDB" id="A0A8J7KKX8"/>
<dbReference type="RefSeq" id="WP_194562389.1">
    <property type="nucleotide sequence ID" value="NZ_JADKPV010000001.1"/>
</dbReference>
<comment type="caution">
    <text evidence="9">The sequence shown here is derived from an EMBL/GenBank/DDBJ whole genome shotgun (WGS) entry which is preliminary data.</text>
</comment>
<keyword evidence="3" id="KW-1003">Cell membrane</keyword>
<evidence type="ECO:0000256" key="3">
    <source>
        <dbReference type="ARBA" id="ARBA00022475"/>
    </source>
</evidence>
<dbReference type="PANTHER" id="PTHR30043">
    <property type="entry name" value="PHOSPHONATES TRANSPORT SYSTEM PERMEASE PROTEIN"/>
    <property type="match status" value="1"/>
</dbReference>
<sequence length="266" mass="29046">MKPSTVTLSNGKTVVMKRSQTPFVVLLLVVLTIAAGKLTGFNIVELFERLPALWVILEQLFNPNFAYASKLWIPLLDTIKMSFIGSALGALLALPMAYLASSNMISNRVVVSLSKFFLSVLRTLPTLIVASIATFILGLGTMAGTVAIFMFTIAYVGKLLYEQIENADMKAYDAMLSVGMTPLQSFRYAILPQVLPSYLSTALFSFEGNVRYASILGLVGAGGIGLMLNENIGWRNYSNVGMILLLLMVTVIVIETISETLRKKLI</sequence>
<dbReference type="InterPro" id="IPR035906">
    <property type="entry name" value="MetI-like_sf"/>
</dbReference>
<dbReference type="Proteomes" id="UP000622653">
    <property type="component" value="Unassembled WGS sequence"/>
</dbReference>
<dbReference type="PROSITE" id="PS50928">
    <property type="entry name" value="ABC_TM1"/>
    <property type="match status" value="1"/>
</dbReference>
<dbReference type="NCBIfam" id="TIGR01097">
    <property type="entry name" value="PhnE"/>
    <property type="match status" value="1"/>
</dbReference>
<name>A0A8J7KKX8_9BACL</name>
<dbReference type="PANTHER" id="PTHR30043:SF1">
    <property type="entry name" value="ABC TRANSPORT SYSTEM PERMEASE PROTEIN P69"/>
    <property type="match status" value="1"/>
</dbReference>
<evidence type="ECO:0000256" key="1">
    <source>
        <dbReference type="ARBA" id="ARBA00004651"/>
    </source>
</evidence>
<evidence type="ECO:0000256" key="5">
    <source>
        <dbReference type="ARBA" id="ARBA00022989"/>
    </source>
</evidence>
<keyword evidence="5 7" id="KW-1133">Transmembrane helix</keyword>
<keyword evidence="2 7" id="KW-0813">Transport</keyword>
<dbReference type="Gene3D" id="1.10.3720.10">
    <property type="entry name" value="MetI-like"/>
    <property type="match status" value="1"/>
</dbReference>
<evidence type="ECO:0000256" key="4">
    <source>
        <dbReference type="ARBA" id="ARBA00022692"/>
    </source>
</evidence>
<keyword evidence="6 7" id="KW-0472">Membrane</keyword>
<comment type="similarity">
    <text evidence="7">Belongs to the binding-protein-dependent transport system permease family.</text>
</comment>
<feature type="transmembrane region" description="Helical" evidence="7">
    <location>
        <begin position="81"/>
        <end position="101"/>
    </location>
</feature>
<organism evidence="9 10">
    <name type="scientific">Savagea serpentis</name>
    <dbReference type="NCBI Taxonomy" id="2785297"/>
    <lineage>
        <taxon>Bacteria</taxon>
        <taxon>Bacillati</taxon>
        <taxon>Bacillota</taxon>
        <taxon>Bacilli</taxon>
        <taxon>Bacillales</taxon>
        <taxon>Caryophanaceae</taxon>
        <taxon>Savagea</taxon>
    </lineage>
</organism>
<evidence type="ECO:0000259" key="8">
    <source>
        <dbReference type="PROSITE" id="PS50928"/>
    </source>
</evidence>
<feature type="transmembrane region" description="Helical" evidence="7">
    <location>
        <begin position="210"/>
        <end position="228"/>
    </location>
</feature>
<dbReference type="EMBL" id="JADKPV010000001">
    <property type="protein sequence ID" value="MBF4500599.1"/>
    <property type="molecule type" value="Genomic_DNA"/>
</dbReference>
<evidence type="ECO:0000313" key="9">
    <source>
        <dbReference type="EMBL" id="MBF4500599.1"/>
    </source>
</evidence>
<evidence type="ECO:0000313" key="10">
    <source>
        <dbReference type="Proteomes" id="UP000622653"/>
    </source>
</evidence>
<evidence type="ECO:0000256" key="6">
    <source>
        <dbReference type="ARBA" id="ARBA00023136"/>
    </source>
</evidence>
<protein>
    <submittedName>
        <fullName evidence="9">Phosphonate ABC transporter, permease protein PhnE</fullName>
    </submittedName>
</protein>
<dbReference type="InterPro" id="IPR000515">
    <property type="entry name" value="MetI-like"/>
</dbReference>
<dbReference type="InterPro" id="IPR005769">
    <property type="entry name" value="PhnE/PtxC"/>
</dbReference>
<evidence type="ECO:0000256" key="2">
    <source>
        <dbReference type="ARBA" id="ARBA00022448"/>
    </source>
</evidence>
<feature type="transmembrane region" description="Helical" evidence="7">
    <location>
        <begin position="21"/>
        <end position="44"/>
    </location>
</feature>
<dbReference type="CDD" id="cd06261">
    <property type="entry name" value="TM_PBP2"/>
    <property type="match status" value="1"/>
</dbReference>
<feature type="transmembrane region" description="Helical" evidence="7">
    <location>
        <begin position="240"/>
        <end position="258"/>
    </location>
</feature>
<gene>
    <name evidence="9" type="primary">phnE</name>
    <name evidence="9" type="ORF">IRY55_04410</name>
</gene>
<dbReference type="SUPFAM" id="SSF161098">
    <property type="entry name" value="MetI-like"/>
    <property type="match status" value="1"/>
</dbReference>
<keyword evidence="4 7" id="KW-0812">Transmembrane</keyword>
<dbReference type="GO" id="GO:0015416">
    <property type="term" value="F:ABC-type phosphonate transporter activity"/>
    <property type="evidence" value="ECO:0007669"/>
    <property type="project" value="InterPro"/>
</dbReference>
<reference evidence="9" key="1">
    <citation type="submission" date="2020-11" db="EMBL/GenBank/DDBJ databases">
        <title>Multidrug resistant novel bacterium Savagea serpentis sp. nov., isolated from the scats of a vine snake (Ahaetulla nasuta).</title>
        <authorList>
            <person name="Venkata Ramana V."/>
            <person name="Vikas Patil S."/>
            <person name="Yogita Lugani V."/>
        </authorList>
    </citation>
    <scope>NUCLEOTIDE SEQUENCE</scope>
    <source>
        <strain evidence="9">SN6</strain>
    </source>
</reference>